<feature type="compositionally biased region" description="Basic and acidic residues" evidence="2">
    <location>
        <begin position="482"/>
        <end position="491"/>
    </location>
</feature>
<dbReference type="Pfam" id="PF24626">
    <property type="entry name" value="SH3_Tf2-1"/>
    <property type="match status" value="1"/>
</dbReference>
<evidence type="ECO:0000256" key="1">
    <source>
        <dbReference type="SAM" id="Coils"/>
    </source>
</evidence>
<feature type="coiled-coil region" evidence="1">
    <location>
        <begin position="261"/>
        <end position="333"/>
    </location>
</feature>
<reference evidence="4" key="1">
    <citation type="journal article" date="2019" name="Sci. Rep.">
        <title>Draft genome of Tanacetum cinerariifolium, the natural source of mosquito coil.</title>
        <authorList>
            <person name="Yamashiro T."/>
            <person name="Shiraishi A."/>
            <person name="Satake H."/>
            <person name="Nakayama K."/>
        </authorList>
    </citation>
    <scope>NUCLEOTIDE SEQUENCE</scope>
</reference>
<gene>
    <name evidence="4" type="ORF">Tci_030998</name>
</gene>
<proteinExistence type="predicted"/>
<feature type="region of interest" description="Disordered" evidence="2">
    <location>
        <begin position="478"/>
        <end position="509"/>
    </location>
</feature>
<feature type="domain" description="Tf2-1-like SH3-like" evidence="3">
    <location>
        <begin position="996"/>
        <end position="1029"/>
    </location>
</feature>
<dbReference type="AlphaFoldDB" id="A0A6L2LCU8"/>
<feature type="region of interest" description="Disordered" evidence="2">
    <location>
        <begin position="1"/>
        <end position="35"/>
    </location>
</feature>
<feature type="compositionally biased region" description="Basic and acidic residues" evidence="2">
    <location>
        <begin position="587"/>
        <end position="603"/>
    </location>
</feature>
<dbReference type="InterPro" id="IPR056924">
    <property type="entry name" value="SH3_Tf2-1"/>
</dbReference>
<dbReference type="PANTHER" id="PTHR46148">
    <property type="entry name" value="CHROMO DOMAIN-CONTAINING PROTEIN"/>
    <property type="match status" value="1"/>
</dbReference>
<evidence type="ECO:0000259" key="3">
    <source>
        <dbReference type="Pfam" id="PF24626"/>
    </source>
</evidence>
<feature type="region of interest" description="Disordered" evidence="2">
    <location>
        <begin position="587"/>
        <end position="622"/>
    </location>
</feature>
<dbReference type="GO" id="GO:0003964">
    <property type="term" value="F:RNA-directed DNA polymerase activity"/>
    <property type="evidence" value="ECO:0007669"/>
    <property type="project" value="UniProtKB-KW"/>
</dbReference>
<name>A0A6L2LCU8_TANCI</name>
<keyword evidence="4" id="KW-0695">RNA-directed DNA polymerase</keyword>
<comment type="caution">
    <text evidence="4">The sequence shown here is derived from an EMBL/GenBank/DDBJ whole genome shotgun (WGS) entry which is preliminary data.</text>
</comment>
<keyword evidence="4" id="KW-0548">Nucleotidyltransferase</keyword>
<dbReference type="EMBL" id="BKCJ010004100">
    <property type="protein sequence ID" value="GEU59020.1"/>
    <property type="molecule type" value="Genomic_DNA"/>
</dbReference>
<keyword evidence="4" id="KW-0808">Transferase</keyword>
<organism evidence="4">
    <name type="scientific">Tanacetum cinerariifolium</name>
    <name type="common">Dalmatian daisy</name>
    <name type="synonym">Chrysanthemum cinerariifolium</name>
    <dbReference type="NCBI Taxonomy" id="118510"/>
    <lineage>
        <taxon>Eukaryota</taxon>
        <taxon>Viridiplantae</taxon>
        <taxon>Streptophyta</taxon>
        <taxon>Embryophyta</taxon>
        <taxon>Tracheophyta</taxon>
        <taxon>Spermatophyta</taxon>
        <taxon>Magnoliopsida</taxon>
        <taxon>eudicotyledons</taxon>
        <taxon>Gunneridae</taxon>
        <taxon>Pentapetalae</taxon>
        <taxon>asterids</taxon>
        <taxon>campanulids</taxon>
        <taxon>Asterales</taxon>
        <taxon>Asteraceae</taxon>
        <taxon>Asteroideae</taxon>
        <taxon>Anthemideae</taxon>
        <taxon>Anthemidinae</taxon>
        <taxon>Tanacetum</taxon>
    </lineage>
</organism>
<protein>
    <submittedName>
        <fullName evidence="4">Putative reverse transcriptase domain-containing protein</fullName>
    </submittedName>
</protein>
<evidence type="ECO:0000256" key="2">
    <source>
        <dbReference type="SAM" id="MobiDB-lite"/>
    </source>
</evidence>
<accession>A0A6L2LCU8</accession>
<sequence length="1112" mass="127045">MLIQQGEGSGIPIEPHDTPSQEAQPSSPTYISTSSIPTVIPIPTVTQSEPTPLRKYTQRVRIAQSFALPPVPDEPASPMRDVSKREAYPTDSCPMIQHHGLLPLLLLRAFQAQKVEINKLNARVKILEDNQRVIGIRSADDAPIKGRRIDEEEGITGRVSSDTEEIRMDEGEVAVERTSEDTKEMAIVLTSMDAATVLAGGIDVPTGSYSIPTVGPPVVDIHTGSDVVPTASPIVATATVVTPYSRRKGKEVMMESDTPKKQRLQEQIDAQVARELEEQQERKDKRMTEQIARDAEVARIHAKEELHGMIDSLDRTNETIAKYLQEYQDFASELPLERRIELISDLVKYQDNYSKIYKFQSQQRRPWTKKQNKDYYMTVIRNNLGWKVKDFKESHETSQYQPMDHNIDFSGSDQIQNPQYPDVQENPLTNDEFEAYTNANDYKMNDLEIKFDQFQKQCEQMQDDLLNQMRNFMQNFHNAPPGEEKEPKATTDTELPSTEDIQPLPVQEPPRESDICQLIEECCVEVSEKQKQKMEDTILELVKICQAKEFLCIHDDVDDLIESALDSKLLFINLNSQHLDKQEQEVKNVVEQPAERGNHKPEHLLSMGYEHPNSTPETESDEVAESNAENFLPIPSKCEVTLEDEIKCNMPAKDVYSPVFTTFSNPLFKDDDNFDSSDDESLPNEDVPTEEFKIYSNPLCDEDKINYDKLDPHCLNVEYDFVESLLNRVTFIDFSSKFDFSGELAHIKPEDGNSQQEEIDIVTETDDVLPPSVENDDDDYDLLLGEADLFLFNDSIPPGIENVDPEGDIRFLEELLINDSILSHESFDSNFEENPLIPRPPPKPPDVETDAGEKIAVVMIDKDKFDDDYQIFMFDKVFSLLSAESEDTIFDPGLSPRIEVILCRIYVRFPRSSYPLIDFSLGSIMAASFEALYGCKCRLPICWNEVEDSQLTSPEIIYETTKKIIQIKSHIQAARYHQKSYADVRQKPIEFQVGDKILSKVGTVSYRLELLEQLSRVHSTFHVSNLKKCLSDETLTIPLDEIQIDDKLQFIKEHVEIIDHEVKQLKESRILIVKVRWNSRRGPEFTWELEDQMQKKYPHLFANSAHVAGVTS</sequence>
<keyword evidence="1" id="KW-0175">Coiled coil</keyword>
<feature type="compositionally biased region" description="Low complexity" evidence="2">
    <location>
        <begin position="25"/>
        <end position="35"/>
    </location>
</feature>
<feature type="coiled-coil region" evidence="1">
    <location>
        <begin position="444"/>
        <end position="471"/>
    </location>
</feature>
<evidence type="ECO:0000313" key="4">
    <source>
        <dbReference type="EMBL" id="GEU59020.1"/>
    </source>
</evidence>
<dbReference type="PANTHER" id="PTHR46148:SF59">
    <property type="entry name" value="NUCLEOTIDYLTRANSFERASE, RIBONUCLEASE H"/>
    <property type="match status" value="1"/>
</dbReference>